<evidence type="ECO:0000313" key="3">
    <source>
        <dbReference type="Proteomes" id="UP000320722"/>
    </source>
</evidence>
<dbReference type="Gene3D" id="2.130.10.10">
    <property type="entry name" value="YVTN repeat-like/Quinoprotein amine dehydrogenase"/>
    <property type="match status" value="3"/>
</dbReference>
<accession>A0A517WF64</accession>
<keyword evidence="1" id="KW-0732">Signal</keyword>
<dbReference type="EMBL" id="CP036347">
    <property type="protein sequence ID" value="QDU03897.1"/>
    <property type="molecule type" value="Genomic_DNA"/>
</dbReference>
<proteinExistence type="predicted"/>
<organism evidence="2 3">
    <name type="scientific">Gimesia chilikensis</name>
    <dbReference type="NCBI Taxonomy" id="2605989"/>
    <lineage>
        <taxon>Bacteria</taxon>
        <taxon>Pseudomonadati</taxon>
        <taxon>Planctomycetota</taxon>
        <taxon>Planctomycetia</taxon>
        <taxon>Planctomycetales</taxon>
        <taxon>Planctomycetaceae</taxon>
        <taxon>Gimesia</taxon>
    </lineage>
</organism>
<dbReference type="RefSeq" id="WP_145041712.1">
    <property type="nucleotide sequence ID" value="NZ_CP036347.1"/>
</dbReference>
<gene>
    <name evidence="2" type="ORF">V6x_36200</name>
</gene>
<feature type="chain" id="PRO_5022161358" evidence="1">
    <location>
        <begin position="34"/>
        <end position="842"/>
    </location>
</feature>
<dbReference type="InterPro" id="IPR015943">
    <property type="entry name" value="WD40/YVTN_repeat-like_dom_sf"/>
</dbReference>
<evidence type="ECO:0000256" key="1">
    <source>
        <dbReference type="SAM" id="SignalP"/>
    </source>
</evidence>
<protein>
    <submittedName>
        <fullName evidence="2">Uncharacterized protein</fullName>
    </submittedName>
</protein>
<dbReference type="AlphaFoldDB" id="A0A517WF64"/>
<dbReference type="InterPro" id="IPR011047">
    <property type="entry name" value="Quinoprotein_ADH-like_sf"/>
</dbReference>
<dbReference type="GO" id="GO:0006367">
    <property type="term" value="P:transcription initiation at RNA polymerase II promoter"/>
    <property type="evidence" value="ECO:0007669"/>
    <property type="project" value="TreeGrafter"/>
</dbReference>
<dbReference type="PANTHER" id="PTHR19879:SF1">
    <property type="entry name" value="CANNONBALL-RELATED"/>
    <property type="match status" value="1"/>
</dbReference>
<dbReference type="SUPFAM" id="SSF63829">
    <property type="entry name" value="Calcium-dependent phosphotriesterase"/>
    <property type="match status" value="1"/>
</dbReference>
<feature type="signal peptide" evidence="1">
    <location>
        <begin position="1"/>
        <end position="33"/>
    </location>
</feature>
<dbReference type="Proteomes" id="UP000320722">
    <property type="component" value="Chromosome"/>
</dbReference>
<dbReference type="SMART" id="SM00320">
    <property type="entry name" value="WD40"/>
    <property type="match status" value="3"/>
</dbReference>
<sequence length="842" mass="95351" precursor="true">MRARNCNPLFISALLNLSVASLLLLSAARPALAIEAKKPRPTLADTIQQQDRIPREQFYGEVKLLHAPNPMDVQFSEDGSVLFSQAETIRLWRSDTGAYLGSIAGPARFRKFAQLNHSRWLVTVDDIEEDFQHGWYYEMPQLIPCLRVWDVHTGKCLTVRHLRIPINVERLWIESITTSADTTWLLFGYRFRKEKVEQEQESFLDGSSKDYCYLSGFQGSELTPTCHLELDELSNYRHLQYNSHNGKLLIYGETNLACFDPDSQKIIWSTSCHQLDLKHNQIKGVINLKQPFHMELTESDKQRSFTPFIVQFESNPLYKVPVTEVDDSKLTLLNWGLIDPSNGKLLHHDSVMRETGSENFKTSKPENLKFPGPKYANTLNAWIYDKQDHAIKAIDLVDAWRKAASPVLDRPSTIREARRDAWEEKWNLDLNNMRSGDYAQTWSSTAGRMCIIRGYTPEIDLYDLATGNTIAQPSGTVNALSRFTSGKLAASLDWNDVSVFDFKAQGVLGRTFNTKVIQNSCLAFSQDASLLLVGEISGNAGVWDLSRQCRTCALEGGTEKLLHIAVNATSNRIAALDRDGTLWRWQTPTTHTNPEEMQLLRAHSQKKPKRPEEYYTEEFEYRITRSLCDLSADAELYLAFRAYAAAEENNYGELKLNTPGADLIAKVNEGTGQYFHFEHKHGAVVELREGQPQKQFTPPVYYQSQLMQVRCTVDGRFAMLVFDTGQILILNLKAGILESIIPTGLSEIMDVNYHPQQKTLLVACYRGTITAWNSDTFLQTGLLQLNDARLEHLASQPAADGFDLALGTWDTGLIVKQGVFKEKDQKPTRLPALPFPIKLPGE</sequence>
<reference evidence="2 3" key="1">
    <citation type="submission" date="2019-02" db="EMBL/GenBank/DDBJ databases">
        <title>Deep-cultivation of Planctomycetes and their phenomic and genomic characterization uncovers novel biology.</title>
        <authorList>
            <person name="Wiegand S."/>
            <person name="Jogler M."/>
            <person name="Boedeker C."/>
            <person name="Pinto D."/>
            <person name="Vollmers J."/>
            <person name="Rivas-Marin E."/>
            <person name="Kohn T."/>
            <person name="Peeters S.H."/>
            <person name="Heuer A."/>
            <person name="Rast P."/>
            <person name="Oberbeckmann S."/>
            <person name="Bunk B."/>
            <person name="Jeske O."/>
            <person name="Meyerdierks A."/>
            <person name="Storesund J.E."/>
            <person name="Kallscheuer N."/>
            <person name="Luecker S."/>
            <person name="Lage O.M."/>
            <person name="Pohl T."/>
            <person name="Merkel B.J."/>
            <person name="Hornburger P."/>
            <person name="Mueller R.-W."/>
            <person name="Bruemmer F."/>
            <person name="Labrenz M."/>
            <person name="Spormann A.M."/>
            <person name="Op den Camp H."/>
            <person name="Overmann J."/>
            <person name="Amann R."/>
            <person name="Jetten M.S.M."/>
            <person name="Mascher T."/>
            <person name="Medema M.H."/>
            <person name="Devos D.P."/>
            <person name="Kaster A.-K."/>
            <person name="Ovreas L."/>
            <person name="Rohde M."/>
            <person name="Galperin M.Y."/>
            <person name="Jogler C."/>
        </authorList>
    </citation>
    <scope>NUCLEOTIDE SEQUENCE [LARGE SCALE GENOMIC DNA]</scope>
    <source>
        <strain evidence="2 3">V6</strain>
    </source>
</reference>
<dbReference type="InterPro" id="IPR001680">
    <property type="entry name" value="WD40_rpt"/>
</dbReference>
<name>A0A517WF64_9PLAN</name>
<evidence type="ECO:0000313" key="2">
    <source>
        <dbReference type="EMBL" id="QDU03897.1"/>
    </source>
</evidence>
<dbReference type="SUPFAM" id="SSF50998">
    <property type="entry name" value="Quinoprotein alcohol dehydrogenase-like"/>
    <property type="match status" value="1"/>
</dbReference>
<dbReference type="PANTHER" id="PTHR19879">
    <property type="entry name" value="TRANSCRIPTION INITIATION FACTOR TFIID"/>
    <property type="match status" value="1"/>
</dbReference>